<dbReference type="Proteomes" id="UP000016986">
    <property type="component" value="Unassembled WGS sequence"/>
</dbReference>
<dbReference type="AlphaFoldDB" id="U2YH35"/>
<gene>
    <name evidence="10" type="ORF">MBEHAL_2496</name>
</gene>
<evidence type="ECO:0000256" key="1">
    <source>
        <dbReference type="ARBA" id="ARBA00004651"/>
    </source>
</evidence>
<dbReference type="PROSITE" id="PS50928">
    <property type="entry name" value="ABC_TM1"/>
    <property type="match status" value="1"/>
</dbReference>
<evidence type="ECO:0000256" key="4">
    <source>
        <dbReference type="ARBA" id="ARBA00022475"/>
    </source>
</evidence>
<dbReference type="InterPro" id="IPR000515">
    <property type="entry name" value="MetI-like"/>
</dbReference>
<feature type="transmembrane region" description="Helical" evidence="8">
    <location>
        <begin position="371"/>
        <end position="390"/>
    </location>
</feature>
<organism evidence="10 11">
    <name type="scientific">Halarchaeum acidiphilum MH1-52-1</name>
    <dbReference type="NCBI Taxonomy" id="1261545"/>
    <lineage>
        <taxon>Archaea</taxon>
        <taxon>Methanobacteriati</taxon>
        <taxon>Methanobacteriota</taxon>
        <taxon>Stenosarchaea group</taxon>
        <taxon>Halobacteria</taxon>
        <taxon>Halobacteriales</taxon>
        <taxon>Halobacteriaceae</taxon>
    </lineage>
</organism>
<evidence type="ECO:0000313" key="10">
    <source>
        <dbReference type="EMBL" id="GAD53736.1"/>
    </source>
</evidence>
<evidence type="ECO:0000256" key="2">
    <source>
        <dbReference type="ARBA" id="ARBA00007069"/>
    </source>
</evidence>
<dbReference type="eggNOG" id="arCOG00168">
    <property type="taxonomic scope" value="Archaea"/>
</dbReference>
<keyword evidence="3" id="KW-0813">Transport</keyword>
<evidence type="ECO:0000256" key="6">
    <source>
        <dbReference type="ARBA" id="ARBA00022989"/>
    </source>
</evidence>
<feature type="transmembrane region" description="Helical" evidence="8">
    <location>
        <begin position="507"/>
        <end position="533"/>
    </location>
</feature>
<feature type="transmembrane region" description="Helical" evidence="8">
    <location>
        <begin position="216"/>
        <end position="240"/>
    </location>
</feature>
<accession>U2YH35</accession>
<evidence type="ECO:0000256" key="7">
    <source>
        <dbReference type="ARBA" id="ARBA00023136"/>
    </source>
</evidence>
<dbReference type="GO" id="GO:0035435">
    <property type="term" value="P:phosphate ion transmembrane transport"/>
    <property type="evidence" value="ECO:0007669"/>
    <property type="project" value="InterPro"/>
</dbReference>
<dbReference type="Pfam" id="PF00528">
    <property type="entry name" value="BPD_transp_1"/>
    <property type="match status" value="1"/>
</dbReference>
<feature type="transmembrane region" description="Helical" evidence="8">
    <location>
        <begin position="58"/>
        <end position="81"/>
    </location>
</feature>
<proteinExistence type="inferred from homology"/>
<dbReference type="EMBL" id="BATA01000094">
    <property type="protein sequence ID" value="GAD53736.1"/>
    <property type="molecule type" value="Genomic_DNA"/>
</dbReference>
<feature type="transmembrane region" description="Helical" evidence="8">
    <location>
        <begin position="183"/>
        <end position="204"/>
    </location>
</feature>
<evidence type="ECO:0000256" key="8">
    <source>
        <dbReference type="RuleBase" id="RU363043"/>
    </source>
</evidence>
<feature type="transmembrane region" description="Helical" evidence="8">
    <location>
        <begin position="20"/>
        <end position="46"/>
    </location>
</feature>
<evidence type="ECO:0000313" key="11">
    <source>
        <dbReference type="Proteomes" id="UP000016986"/>
    </source>
</evidence>
<feature type="domain" description="ABC transmembrane type-1" evidence="9">
    <location>
        <begin position="302"/>
        <end position="526"/>
    </location>
</feature>
<dbReference type="CDD" id="cd06261">
    <property type="entry name" value="TM_PBP2"/>
    <property type="match status" value="1"/>
</dbReference>
<dbReference type="GO" id="GO:0005315">
    <property type="term" value="F:phosphate transmembrane transporter activity"/>
    <property type="evidence" value="ECO:0007669"/>
    <property type="project" value="InterPro"/>
</dbReference>
<dbReference type="PANTHER" id="PTHR43470:SF3">
    <property type="entry name" value="PHOSPHATE TRANSPORT SYSTEM PERMEASE PROTEIN PSTA-RELATED"/>
    <property type="match status" value="1"/>
</dbReference>
<comment type="subcellular location">
    <subcellularLocation>
        <location evidence="1 8">Cell membrane</location>
        <topology evidence="1 8">Multi-pass membrane protein</topology>
    </subcellularLocation>
</comment>
<keyword evidence="7 8" id="KW-0472">Membrane</keyword>
<dbReference type="GO" id="GO:0005886">
    <property type="term" value="C:plasma membrane"/>
    <property type="evidence" value="ECO:0007669"/>
    <property type="project" value="UniProtKB-SubCell"/>
</dbReference>
<dbReference type="Gene3D" id="1.10.3720.10">
    <property type="entry name" value="MetI-like"/>
    <property type="match status" value="1"/>
</dbReference>
<name>U2YH35_9EURY</name>
<feature type="transmembrane region" description="Helical" evidence="8">
    <location>
        <begin position="301"/>
        <end position="327"/>
    </location>
</feature>
<evidence type="ECO:0000256" key="3">
    <source>
        <dbReference type="ARBA" id="ARBA00022448"/>
    </source>
</evidence>
<dbReference type="RefSeq" id="WP_021780754.1">
    <property type="nucleotide sequence ID" value="NZ_BATA01000094.1"/>
</dbReference>
<dbReference type="PANTHER" id="PTHR43470">
    <property type="entry name" value="PHOSPHATE TRANSPORT SYSTEM PERMEASE PROTEIN PSTA-RELATED"/>
    <property type="match status" value="1"/>
</dbReference>
<dbReference type="OrthoDB" id="338493at2157"/>
<feature type="transmembrane region" description="Helical" evidence="8">
    <location>
        <begin position="118"/>
        <end position="137"/>
    </location>
</feature>
<comment type="caution">
    <text evidence="10">The sequence shown here is derived from an EMBL/GenBank/DDBJ whole genome shotgun (WGS) entry which is preliminary data.</text>
</comment>
<keyword evidence="6 8" id="KW-1133">Transmembrane helix</keyword>
<comment type="similarity">
    <text evidence="2 8">Belongs to the binding-protein-dependent transport system permease family. CysTW subfamily.</text>
</comment>
<evidence type="ECO:0000256" key="5">
    <source>
        <dbReference type="ARBA" id="ARBA00022692"/>
    </source>
</evidence>
<reference evidence="10 11" key="1">
    <citation type="submission" date="2013-09" db="EMBL/GenBank/DDBJ databases">
        <title>Whole genome sequencing of Halarchaeum acidiphilum strain MH1-52-1.</title>
        <authorList>
            <person name="Shimane Y."/>
            <person name="Minegishi H."/>
            <person name="Nishi S."/>
            <person name="Echigo A."/>
            <person name="Shuto A."/>
            <person name="Konishi M."/>
            <person name="Ito T."/>
            <person name="Ohkuma M."/>
            <person name="Ohta Y."/>
            <person name="Nagano Y."/>
            <person name="Tsubouchi T."/>
            <person name="Mori K."/>
            <person name="Usui K."/>
            <person name="Kamekura M."/>
            <person name="Usami R."/>
            <person name="Takaki Y."/>
            <person name="Hatada Y."/>
        </authorList>
    </citation>
    <scope>NUCLEOTIDE SEQUENCE [LARGE SCALE GENOMIC DNA]</scope>
    <source>
        <strain evidence="10 11">JCM 16109</strain>
    </source>
</reference>
<protein>
    <recommendedName>
        <fullName evidence="8">Phosphate transport system permease protein PstA</fullName>
    </recommendedName>
</protein>
<dbReference type="InterPro" id="IPR005672">
    <property type="entry name" value="Phosphate_PstA"/>
</dbReference>
<dbReference type="InterPro" id="IPR035906">
    <property type="entry name" value="MetI-like_sf"/>
</dbReference>
<feature type="transmembrane region" description="Helical" evidence="8">
    <location>
        <begin position="347"/>
        <end position="364"/>
    </location>
</feature>
<feature type="transmembrane region" description="Helical" evidence="8">
    <location>
        <begin position="149"/>
        <end position="171"/>
    </location>
</feature>
<sequence length="539" mass="55781">MNTDASRNDLVKRGNSTLGVAAVLLAAGALLGALLGALALFEAFAVTDAVAGLSIARWFGVLLAGLGVALLGVGATSRAGLVRSEPDRTAGPVAGVAFSLVGLVIGGLLASQTLGFGTLWPIGALIVGAVALLLTVYPRGDLGATLPSGLLSLFTGIVVATGVIAPGWSWSPIPGSFTLPGDIAVPLLAIVVGFLVAWMAARAYGGFGTQGKQASAYLLVSASAAGMLALLVVLVSYIVVRGWAPMTEGVKWGLFWANWTYFYVPPIHRYVVIDGPVLWFHWPFVMNGHALLNDVNGIMPAIVGTVWLVLGAIVFAVPLGVGAAVFLTEYAGQSRFTQLVEVSTNGLWSTPSIVYGLFGWAFLVPRLGNGFSILSGQLVLGFMLLPLVIITSREALTSVPNAYRDASAALGVGKWETIKSVVLPAAMPGVTTGIILGIGRIAGETAPILLVAAGSPFPSDAPNVLTSFQLSATPPFVTNDALLQATSALPYQLYAVITAGVNKNAGLAWGTALVLLLVVLSFYAIGIASRIYFRKRLEA</sequence>
<evidence type="ECO:0000259" key="9">
    <source>
        <dbReference type="PROSITE" id="PS50928"/>
    </source>
</evidence>
<keyword evidence="4 8" id="KW-1003">Cell membrane</keyword>
<dbReference type="NCBIfam" id="TIGR00974">
    <property type="entry name" value="3a0107s02c"/>
    <property type="match status" value="1"/>
</dbReference>
<keyword evidence="11" id="KW-1185">Reference proteome</keyword>
<feature type="transmembrane region" description="Helical" evidence="8">
    <location>
        <begin position="93"/>
        <end position="112"/>
    </location>
</feature>
<keyword evidence="5 8" id="KW-0812">Transmembrane</keyword>
<dbReference type="SUPFAM" id="SSF161098">
    <property type="entry name" value="MetI-like"/>
    <property type="match status" value="1"/>
</dbReference>